<sequence>MLSPFIDIAIVVDWLRTVSCVCLAFYHTWFAKKSVDLALMRTLLKYLKESDSNTSTIKGRIFSLSGAVYRLIGEYHKAKEFHEELNIPKKIFDKEPANVQRNVATSFNNLASVYLCVGDHRKAKKVSQKSAEDSEKGCRRTSCRCS</sequence>
<feature type="region of interest" description="Disordered" evidence="1">
    <location>
        <begin position="127"/>
        <end position="146"/>
    </location>
</feature>
<proteinExistence type="predicted"/>
<dbReference type="InterPro" id="IPR011990">
    <property type="entry name" value="TPR-like_helical_dom_sf"/>
</dbReference>
<dbReference type="EMBL" id="CALNXI010000047">
    <property type="protein sequence ID" value="CAH3016737.1"/>
    <property type="molecule type" value="Genomic_DNA"/>
</dbReference>
<accession>A0ABN8LM42</accession>
<reference evidence="2 3" key="1">
    <citation type="submission" date="2022-05" db="EMBL/GenBank/DDBJ databases">
        <authorList>
            <consortium name="Genoscope - CEA"/>
            <person name="William W."/>
        </authorList>
    </citation>
    <scope>NUCLEOTIDE SEQUENCE [LARGE SCALE GENOMIC DNA]</scope>
</reference>
<comment type="caution">
    <text evidence="2">The sequence shown here is derived from an EMBL/GenBank/DDBJ whole genome shotgun (WGS) entry which is preliminary data.</text>
</comment>
<dbReference type="Gene3D" id="1.25.40.10">
    <property type="entry name" value="Tetratricopeptide repeat domain"/>
    <property type="match status" value="1"/>
</dbReference>
<name>A0ABN8LM42_9CNID</name>
<organism evidence="2 3">
    <name type="scientific">Porites evermanni</name>
    <dbReference type="NCBI Taxonomy" id="104178"/>
    <lineage>
        <taxon>Eukaryota</taxon>
        <taxon>Metazoa</taxon>
        <taxon>Cnidaria</taxon>
        <taxon>Anthozoa</taxon>
        <taxon>Hexacorallia</taxon>
        <taxon>Scleractinia</taxon>
        <taxon>Fungiina</taxon>
        <taxon>Poritidae</taxon>
        <taxon>Porites</taxon>
    </lineage>
</organism>
<protein>
    <submittedName>
        <fullName evidence="2">Uncharacterized protein</fullName>
    </submittedName>
</protein>
<dbReference type="Proteomes" id="UP001159427">
    <property type="component" value="Unassembled WGS sequence"/>
</dbReference>
<gene>
    <name evidence="2" type="ORF">PEVE_00032317</name>
</gene>
<evidence type="ECO:0000313" key="2">
    <source>
        <dbReference type="EMBL" id="CAH3016737.1"/>
    </source>
</evidence>
<keyword evidence="3" id="KW-1185">Reference proteome</keyword>
<evidence type="ECO:0000313" key="3">
    <source>
        <dbReference type="Proteomes" id="UP001159427"/>
    </source>
</evidence>
<evidence type="ECO:0000256" key="1">
    <source>
        <dbReference type="SAM" id="MobiDB-lite"/>
    </source>
</evidence>